<sequence length="143" mass="14793">MDVVVRAGNCELTTIACSYEVSTATGGFPASRSSTAAGVSPGQMSGVGGAATTENSRAGGGPRCFSCGETGHRQSACPRRGGNHTLLAKDVDGDTGAEYDGPPIFDVEPEPVEEHLTNYTFEQTINSPVANDGAQRALHRYVS</sequence>
<dbReference type="PROSITE" id="PS50158">
    <property type="entry name" value="ZF_CCHC"/>
    <property type="match status" value="1"/>
</dbReference>
<dbReference type="InterPro" id="IPR001878">
    <property type="entry name" value="Znf_CCHC"/>
</dbReference>
<dbReference type="SUPFAM" id="SSF57756">
    <property type="entry name" value="Retrovirus zinc finger-like domains"/>
    <property type="match status" value="1"/>
</dbReference>
<dbReference type="Pfam" id="PF00098">
    <property type="entry name" value="zf-CCHC"/>
    <property type="match status" value="1"/>
</dbReference>
<keyword evidence="1" id="KW-0863">Zinc-finger</keyword>
<feature type="domain" description="CCHC-type" evidence="3">
    <location>
        <begin position="63"/>
        <end position="79"/>
    </location>
</feature>
<comment type="caution">
    <text evidence="4">The sequence shown here is derived from an EMBL/GenBank/DDBJ whole genome shotgun (WGS) entry which is preliminary data.</text>
</comment>
<keyword evidence="1" id="KW-0479">Metal-binding</keyword>
<gene>
    <name evidence="4" type="ORF">STAS_11924</name>
</gene>
<evidence type="ECO:0000313" key="4">
    <source>
        <dbReference type="EMBL" id="GER35629.1"/>
    </source>
</evidence>
<proteinExistence type="predicted"/>
<keyword evidence="5" id="KW-1185">Reference proteome</keyword>
<dbReference type="EMBL" id="BKCP01004995">
    <property type="protein sequence ID" value="GER35629.1"/>
    <property type="molecule type" value="Genomic_DNA"/>
</dbReference>
<organism evidence="4 5">
    <name type="scientific">Striga asiatica</name>
    <name type="common">Asiatic witchweed</name>
    <name type="synonym">Buchnera asiatica</name>
    <dbReference type="NCBI Taxonomy" id="4170"/>
    <lineage>
        <taxon>Eukaryota</taxon>
        <taxon>Viridiplantae</taxon>
        <taxon>Streptophyta</taxon>
        <taxon>Embryophyta</taxon>
        <taxon>Tracheophyta</taxon>
        <taxon>Spermatophyta</taxon>
        <taxon>Magnoliopsida</taxon>
        <taxon>eudicotyledons</taxon>
        <taxon>Gunneridae</taxon>
        <taxon>Pentapetalae</taxon>
        <taxon>asterids</taxon>
        <taxon>lamiids</taxon>
        <taxon>Lamiales</taxon>
        <taxon>Orobanchaceae</taxon>
        <taxon>Buchnereae</taxon>
        <taxon>Striga</taxon>
    </lineage>
</organism>
<dbReference type="GO" id="GO:0008270">
    <property type="term" value="F:zinc ion binding"/>
    <property type="evidence" value="ECO:0007669"/>
    <property type="project" value="UniProtKB-KW"/>
</dbReference>
<evidence type="ECO:0000313" key="5">
    <source>
        <dbReference type="Proteomes" id="UP000325081"/>
    </source>
</evidence>
<reference evidence="5" key="1">
    <citation type="journal article" date="2019" name="Curr. Biol.">
        <title>Genome Sequence of Striga asiatica Provides Insight into the Evolution of Plant Parasitism.</title>
        <authorList>
            <person name="Yoshida S."/>
            <person name="Kim S."/>
            <person name="Wafula E.K."/>
            <person name="Tanskanen J."/>
            <person name="Kim Y.M."/>
            <person name="Honaas L."/>
            <person name="Yang Z."/>
            <person name="Spallek T."/>
            <person name="Conn C.E."/>
            <person name="Ichihashi Y."/>
            <person name="Cheong K."/>
            <person name="Cui S."/>
            <person name="Der J.P."/>
            <person name="Gundlach H."/>
            <person name="Jiao Y."/>
            <person name="Hori C."/>
            <person name="Ishida J.K."/>
            <person name="Kasahara H."/>
            <person name="Kiba T."/>
            <person name="Kim M.S."/>
            <person name="Koo N."/>
            <person name="Laohavisit A."/>
            <person name="Lee Y.H."/>
            <person name="Lumba S."/>
            <person name="McCourt P."/>
            <person name="Mortimer J.C."/>
            <person name="Mutuku J.M."/>
            <person name="Nomura T."/>
            <person name="Sasaki-Sekimoto Y."/>
            <person name="Seto Y."/>
            <person name="Wang Y."/>
            <person name="Wakatake T."/>
            <person name="Sakakibara H."/>
            <person name="Demura T."/>
            <person name="Yamaguchi S."/>
            <person name="Yoneyama K."/>
            <person name="Manabe R.I."/>
            <person name="Nelson D.C."/>
            <person name="Schulman A.H."/>
            <person name="Timko M.P."/>
            <person name="dePamphilis C.W."/>
            <person name="Choi D."/>
            <person name="Shirasu K."/>
        </authorList>
    </citation>
    <scope>NUCLEOTIDE SEQUENCE [LARGE SCALE GENOMIC DNA]</scope>
    <source>
        <strain evidence="5">cv. UVA1</strain>
    </source>
</reference>
<dbReference type="AlphaFoldDB" id="A0A5A7PS45"/>
<evidence type="ECO:0000259" key="3">
    <source>
        <dbReference type="PROSITE" id="PS50158"/>
    </source>
</evidence>
<dbReference type="InterPro" id="IPR036875">
    <property type="entry name" value="Znf_CCHC_sf"/>
</dbReference>
<evidence type="ECO:0000256" key="1">
    <source>
        <dbReference type="PROSITE-ProRule" id="PRU00047"/>
    </source>
</evidence>
<name>A0A5A7PS45_STRAF</name>
<dbReference type="GO" id="GO:0003676">
    <property type="term" value="F:nucleic acid binding"/>
    <property type="evidence" value="ECO:0007669"/>
    <property type="project" value="InterPro"/>
</dbReference>
<evidence type="ECO:0000256" key="2">
    <source>
        <dbReference type="SAM" id="MobiDB-lite"/>
    </source>
</evidence>
<accession>A0A5A7PS45</accession>
<dbReference type="Proteomes" id="UP000325081">
    <property type="component" value="Unassembled WGS sequence"/>
</dbReference>
<dbReference type="SMART" id="SM00343">
    <property type="entry name" value="ZnF_C2HC"/>
    <property type="match status" value="1"/>
</dbReference>
<protein>
    <submittedName>
        <fullName evidence="4">Gag-pol polyprotein</fullName>
    </submittedName>
</protein>
<feature type="region of interest" description="Disordered" evidence="2">
    <location>
        <begin position="39"/>
        <end position="60"/>
    </location>
</feature>
<dbReference type="OrthoDB" id="1739763at2759"/>
<dbReference type="Gene3D" id="4.10.60.10">
    <property type="entry name" value="Zinc finger, CCHC-type"/>
    <property type="match status" value="1"/>
</dbReference>
<keyword evidence="1" id="KW-0862">Zinc</keyword>